<feature type="region of interest" description="Disordered" evidence="1">
    <location>
        <begin position="85"/>
        <end position="108"/>
    </location>
</feature>
<feature type="transmembrane region" description="Helical" evidence="2">
    <location>
        <begin position="131"/>
        <end position="148"/>
    </location>
</feature>
<dbReference type="EMBL" id="JBBPDW010000013">
    <property type="protein sequence ID" value="KAK7547084.1"/>
    <property type="molecule type" value="Genomic_DNA"/>
</dbReference>
<evidence type="ECO:0000313" key="4">
    <source>
        <dbReference type="Proteomes" id="UP001365128"/>
    </source>
</evidence>
<keyword evidence="2" id="KW-1133">Transmembrane helix</keyword>
<sequence length="151" mass="16266">MAISLAAWRGPSGRCGGARCARQRTGLRAISGATTPAHPSGPGLMACSDMANNGPIRAREGSDERRHVRTLLVCLGSRVWNWPGGGGYKSRRENRDVSDSGASARTTARWRRLSDDGREMTKKRTRGKQELRGATYVVVVVAVAAMVSEVK</sequence>
<keyword evidence="2" id="KW-0472">Membrane</keyword>
<evidence type="ECO:0000313" key="3">
    <source>
        <dbReference type="EMBL" id="KAK7547084.1"/>
    </source>
</evidence>
<dbReference type="Proteomes" id="UP001365128">
    <property type="component" value="Unassembled WGS sequence"/>
</dbReference>
<protein>
    <submittedName>
        <fullName evidence="3">Uncharacterized protein</fullName>
    </submittedName>
</protein>
<evidence type="ECO:0000256" key="2">
    <source>
        <dbReference type="SAM" id="Phobius"/>
    </source>
</evidence>
<reference evidence="3 4" key="1">
    <citation type="submission" date="2024-04" db="EMBL/GenBank/DDBJ databases">
        <title>Phyllosticta paracitricarpa is synonymous to the EU quarantine fungus P. citricarpa based on phylogenomic analyses.</title>
        <authorList>
            <consortium name="Lawrence Berkeley National Laboratory"/>
            <person name="Van Ingen-Buijs V.A."/>
            <person name="Van Westerhoven A.C."/>
            <person name="Haridas S."/>
            <person name="Skiadas P."/>
            <person name="Martin F."/>
            <person name="Groenewald J.Z."/>
            <person name="Crous P.W."/>
            <person name="Seidl M.F."/>
        </authorList>
    </citation>
    <scope>NUCLEOTIDE SEQUENCE [LARGE SCALE GENOMIC DNA]</scope>
    <source>
        <strain evidence="3 4">CBS 122670</strain>
    </source>
</reference>
<gene>
    <name evidence="3" type="ORF">IWX46DRAFT_69074</name>
</gene>
<comment type="caution">
    <text evidence="3">The sequence shown here is derived from an EMBL/GenBank/DDBJ whole genome shotgun (WGS) entry which is preliminary data.</text>
</comment>
<accession>A0ABR1MEE8</accession>
<keyword evidence="4" id="KW-1185">Reference proteome</keyword>
<keyword evidence="2" id="KW-0812">Transmembrane</keyword>
<name>A0ABR1MEE8_9PEZI</name>
<organism evidence="3 4">
    <name type="scientific">Phyllosticta citricarpa</name>
    <dbReference type="NCBI Taxonomy" id="55181"/>
    <lineage>
        <taxon>Eukaryota</taxon>
        <taxon>Fungi</taxon>
        <taxon>Dikarya</taxon>
        <taxon>Ascomycota</taxon>
        <taxon>Pezizomycotina</taxon>
        <taxon>Dothideomycetes</taxon>
        <taxon>Dothideomycetes incertae sedis</taxon>
        <taxon>Botryosphaeriales</taxon>
        <taxon>Phyllostictaceae</taxon>
        <taxon>Phyllosticta</taxon>
    </lineage>
</organism>
<proteinExistence type="predicted"/>
<evidence type="ECO:0000256" key="1">
    <source>
        <dbReference type="SAM" id="MobiDB-lite"/>
    </source>
</evidence>